<reference evidence="1" key="1">
    <citation type="journal article" date="2020" name="Nature">
        <title>Giant virus diversity and host interactions through global metagenomics.</title>
        <authorList>
            <person name="Schulz F."/>
            <person name="Roux S."/>
            <person name="Paez-Espino D."/>
            <person name="Jungbluth S."/>
            <person name="Walsh D.A."/>
            <person name="Denef V.J."/>
            <person name="McMahon K.D."/>
            <person name="Konstantinidis K.T."/>
            <person name="Eloe-Fadrosh E.A."/>
            <person name="Kyrpides N.C."/>
            <person name="Woyke T."/>
        </authorList>
    </citation>
    <scope>NUCLEOTIDE SEQUENCE</scope>
    <source>
        <strain evidence="1">GVMAG-M-3300023174-111</strain>
    </source>
</reference>
<proteinExistence type="predicted"/>
<name>A0A6C0D586_9ZZZZ</name>
<organism evidence="1">
    <name type="scientific">viral metagenome</name>
    <dbReference type="NCBI Taxonomy" id="1070528"/>
    <lineage>
        <taxon>unclassified sequences</taxon>
        <taxon>metagenomes</taxon>
        <taxon>organismal metagenomes</taxon>
    </lineage>
</organism>
<dbReference type="EMBL" id="MN739530">
    <property type="protein sequence ID" value="QHT10865.1"/>
    <property type="molecule type" value="Genomic_DNA"/>
</dbReference>
<protein>
    <submittedName>
        <fullName evidence="1">Uncharacterized protein</fullName>
    </submittedName>
</protein>
<accession>A0A6C0D586</accession>
<sequence>MFLQNKYVIIYDKEDPQRKGYVGLVKITTNGSSIYEIHQHTDKPNYFIHFEDSNNIKDIMGNKCKGWQIYYMNKYKNSISKGIIHSIEDDVVKLENIDNTIYTPMPYIYTHDIKDIDSIMITNNAFDIVPFSKL</sequence>
<evidence type="ECO:0000313" key="1">
    <source>
        <dbReference type="EMBL" id="QHT10865.1"/>
    </source>
</evidence>
<dbReference type="AlphaFoldDB" id="A0A6C0D586"/>